<protein>
    <submittedName>
        <fullName evidence="1">Uncharacterized protein</fullName>
    </submittedName>
</protein>
<keyword evidence="2" id="KW-1185">Reference proteome</keyword>
<dbReference type="AlphaFoldDB" id="A0A9D5C412"/>
<comment type="caution">
    <text evidence="1">The sequence shown here is derived from an EMBL/GenBank/DDBJ whole genome shotgun (WGS) entry which is preliminary data.</text>
</comment>
<dbReference type="Proteomes" id="UP001085076">
    <property type="component" value="Miscellaneous, Linkage group lg08"/>
</dbReference>
<gene>
    <name evidence="1" type="ORF">J5N97_027043</name>
</gene>
<reference evidence="1" key="2">
    <citation type="journal article" date="2022" name="Hortic Res">
        <title>The genome of Dioscorea zingiberensis sheds light on the biosynthesis, origin and evolution of the medicinally important diosgenin saponins.</title>
        <authorList>
            <person name="Li Y."/>
            <person name="Tan C."/>
            <person name="Li Z."/>
            <person name="Guo J."/>
            <person name="Li S."/>
            <person name="Chen X."/>
            <person name="Wang C."/>
            <person name="Dai X."/>
            <person name="Yang H."/>
            <person name="Song W."/>
            <person name="Hou L."/>
            <person name="Xu J."/>
            <person name="Tong Z."/>
            <person name="Xu A."/>
            <person name="Yuan X."/>
            <person name="Wang W."/>
            <person name="Yang Q."/>
            <person name="Chen L."/>
            <person name="Sun Z."/>
            <person name="Wang K."/>
            <person name="Pan B."/>
            <person name="Chen J."/>
            <person name="Bao Y."/>
            <person name="Liu F."/>
            <person name="Qi X."/>
            <person name="Gang D.R."/>
            <person name="Wen J."/>
            <person name="Li J."/>
        </authorList>
    </citation>
    <scope>NUCLEOTIDE SEQUENCE</scope>
    <source>
        <strain evidence="1">Dzin_1.0</strain>
    </source>
</reference>
<proteinExistence type="predicted"/>
<dbReference type="EMBL" id="JAGGNH010000008">
    <property type="protein sequence ID" value="KAJ0965905.1"/>
    <property type="molecule type" value="Genomic_DNA"/>
</dbReference>
<evidence type="ECO:0000313" key="1">
    <source>
        <dbReference type="EMBL" id="KAJ0965905.1"/>
    </source>
</evidence>
<reference evidence="1" key="1">
    <citation type="submission" date="2021-03" db="EMBL/GenBank/DDBJ databases">
        <authorList>
            <person name="Li Z."/>
            <person name="Yang C."/>
        </authorList>
    </citation>
    <scope>NUCLEOTIDE SEQUENCE</scope>
    <source>
        <strain evidence="1">Dzin_1.0</strain>
        <tissue evidence="1">Leaf</tissue>
    </source>
</reference>
<organism evidence="1 2">
    <name type="scientific">Dioscorea zingiberensis</name>
    <dbReference type="NCBI Taxonomy" id="325984"/>
    <lineage>
        <taxon>Eukaryota</taxon>
        <taxon>Viridiplantae</taxon>
        <taxon>Streptophyta</taxon>
        <taxon>Embryophyta</taxon>
        <taxon>Tracheophyta</taxon>
        <taxon>Spermatophyta</taxon>
        <taxon>Magnoliopsida</taxon>
        <taxon>Liliopsida</taxon>
        <taxon>Dioscoreales</taxon>
        <taxon>Dioscoreaceae</taxon>
        <taxon>Dioscorea</taxon>
    </lineage>
</organism>
<dbReference type="OrthoDB" id="6500128at2759"/>
<sequence>MATICSKVWDGNGFSSCFEDIYPLLLLMTIACFKETSSVTAEILFSLFINITRIAKASTEESKFDLLEGPLLPYDTQEREHHVPELVSKVVQYWNMLTFQFVNPMMGLGVMKQLDFEDLVSLPRDLMPSLCHDTFLRCWVAEEHNNQCKPSLFRVICSAYGWPYLRLGLLKVLGYGYPNGYTLAILMGLVSTIKYSL</sequence>
<dbReference type="PROSITE" id="PS51257">
    <property type="entry name" value="PROKAR_LIPOPROTEIN"/>
    <property type="match status" value="1"/>
</dbReference>
<accession>A0A9D5C412</accession>
<evidence type="ECO:0000313" key="2">
    <source>
        <dbReference type="Proteomes" id="UP001085076"/>
    </source>
</evidence>
<name>A0A9D5C412_9LILI</name>